<evidence type="ECO:0000313" key="3">
    <source>
        <dbReference type="Proteomes" id="UP001162098"/>
    </source>
</evidence>
<feature type="region of interest" description="Disordered" evidence="1">
    <location>
        <begin position="30"/>
        <end position="85"/>
    </location>
</feature>
<evidence type="ECO:0000313" key="2">
    <source>
        <dbReference type="EMBL" id="QPB44326.1"/>
    </source>
</evidence>
<reference evidence="2 3" key="1">
    <citation type="submission" date="2020-09" db="EMBL/GenBank/DDBJ databases">
        <authorList>
            <person name="Zhang R."/>
            <person name="Garcia K."/>
            <person name="Ogata H."/>
        </authorList>
    </citation>
    <scope>NUCLEOTIDE SEQUENCE [LARGE SCALE GENOMIC DNA]</scope>
    <source>
        <strain evidence="3">stheno</strain>
    </source>
</reference>
<dbReference type="EMBL" id="MW018138">
    <property type="protein sequence ID" value="QPB44326.1"/>
    <property type="molecule type" value="Genomic_DNA"/>
</dbReference>
<keyword evidence="3" id="KW-1185">Reference proteome</keyword>
<dbReference type="KEGG" id="vg:80543522"/>
<feature type="compositionally biased region" description="Basic and acidic residues" evidence="1">
    <location>
        <begin position="49"/>
        <end position="58"/>
    </location>
</feature>
<proteinExistence type="predicted"/>
<sequence length="112" mass="13006">MTTLGVQLAMGDAATVCQLNAMLNNLGIKDKMQKRARKMERRQRRQRPLQREMKKKETSPVIDLSEDDEMPGSTFSSPDLDDRPTVTETSRMYDMEYIMSLYWQCPVKGQEQ</sequence>
<protein>
    <submittedName>
        <fullName evidence="2">Uncharacterized protein</fullName>
    </submittedName>
</protein>
<organism evidence="2 3">
    <name type="scientific">Medusavirus stheno T3</name>
    <dbReference type="NCBI Taxonomy" id="3069717"/>
    <lineage>
        <taxon>Viruses</taxon>
        <taxon>Varidnaviria</taxon>
        <taxon>Bamfordvirae</taxon>
        <taxon>Nucleocytoviricota</taxon>
        <taxon>Megaviricetes</taxon>
        <taxon>Mamonoviridae</taxon>
        <taxon>Medusavirus</taxon>
        <taxon>Medusavirus sthenus</taxon>
    </lineage>
</organism>
<feature type="compositionally biased region" description="Basic residues" evidence="1">
    <location>
        <begin position="34"/>
        <end position="48"/>
    </location>
</feature>
<dbReference type="Proteomes" id="UP001162098">
    <property type="component" value="Segment"/>
</dbReference>
<accession>A0A7S7YEI2</accession>
<name>A0A7S7YEI2_9VIRU</name>
<evidence type="ECO:0000256" key="1">
    <source>
        <dbReference type="SAM" id="MobiDB-lite"/>
    </source>
</evidence>